<dbReference type="PANTHER" id="PTHR45663:SF11">
    <property type="entry name" value="GEO12009P1"/>
    <property type="match status" value="1"/>
</dbReference>
<dbReference type="GO" id="GO:0015035">
    <property type="term" value="F:protein-disulfide reductase activity"/>
    <property type="evidence" value="ECO:0007669"/>
    <property type="project" value="UniProtKB-UniRule"/>
</dbReference>
<evidence type="ECO:0000256" key="3">
    <source>
        <dbReference type="ARBA" id="ARBA00022982"/>
    </source>
</evidence>
<dbReference type="InterPro" id="IPR017937">
    <property type="entry name" value="Thioredoxin_CS"/>
</dbReference>
<feature type="site" description="Contributes to redox potential value" evidence="8">
    <location>
        <position position="31"/>
    </location>
</feature>
<dbReference type="HOGENOM" id="CLU_090389_10_2_0"/>
<dbReference type="InterPro" id="IPR005746">
    <property type="entry name" value="Thioredoxin"/>
</dbReference>
<dbReference type="PANTHER" id="PTHR45663">
    <property type="entry name" value="GEO12009P1"/>
    <property type="match status" value="1"/>
</dbReference>
<dbReference type="EMBL" id="CP007139">
    <property type="protein sequence ID" value="AIE83912.1"/>
    <property type="molecule type" value="Genomic_DNA"/>
</dbReference>
<feature type="site" description="Contributes to redox potential value" evidence="8">
    <location>
        <position position="30"/>
    </location>
</feature>
<dbReference type="SUPFAM" id="SSF52833">
    <property type="entry name" value="Thioredoxin-like"/>
    <property type="match status" value="1"/>
</dbReference>
<feature type="active site" description="Nucleophile" evidence="8">
    <location>
        <position position="32"/>
    </location>
</feature>
<evidence type="ECO:0000256" key="2">
    <source>
        <dbReference type="ARBA" id="ARBA00022448"/>
    </source>
</evidence>
<evidence type="ECO:0000259" key="10">
    <source>
        <dbReference type="PROSITE" id="PS51352"/>
    </source>
</evidence>
<dbReference type="Pfam" id="PF00085">
    <property type="entry name" value="Thioredoxin"/>
    <property type="match status" value="1"/>
</dbReference>
<keyword evidence="5 9" id="KW-0676">Redox-active center</keyword>
<name>A0A068NKE1_FIMGI</name>
<evidence type="ECO:0000313" key="11">
    <source>
        <dbReference type="EMBL" id="AIE83912.1"/>
    </source>
</evidence>
<accession>A0A068NKE1</accession>
<organism evidence="11 12">
    <name type="scientific">Fimbriimonas ginsengisoli Gsoil 348</name>
    <dbReference type="NCBI Taxonomy" id="661478"/>
    <lineage>
        <taxon>Bacteria</taxon>
        <taxon>Bacillati</taxon>
        <taxon>Armatimonadota</taxon>
        <taxon>Fimbriimonadia</taxon>
        <taxon>Fimbriimonadales</taxon>
        <taxon>Fimbriimonadaceae</taxon>
        <taxon>Fimbriimonas</taxon>
    </lineage>
</organism>
<evidence type="ECO:0000256" key="7">
    <source>
        <dbReference type="PIRNR" id="PIRNR000077"/>
    </source>
</evidence>
<dbReference type="PROSITE" id="PS51352">
    <property type="entry name" value="THIOREDOXIN_2"/>
    <property type="match status" value="1"/>
</dbReference>
<evidence type="ECO:0000256" key="6">
    <source>
        <dbReference type="NCBIfam" id="TIGR01068"/>
    </source>
</evidence>
<evidence type="ECO:0000313" key="12">
    <source>
        <dbReference type="Proteomes" id="UP000027982"/>
    </source>
</evidence>
<evidence type="ECO:0000256" key="4">
    <source>
        <dbReference type="ARBA" id="ARBA00023157"/>
    </source>
</evidence>
<keyword evidence="4 9" id="KW-1015">Disulfide bond</keyword>
<dbReference type="AlphaFoldDB" id="A0A068NKE1"/>
<dbReference type="GO" id="GO:0045454">
    <property type="term" value="P:cell redox homeostasis"/>
    <property type="evidence" value="ECO:0007669"/>
    <property type="project" value="TreeGrafter"/>
</dbReference>
<dbReference type="PIRSF" id="PIRSF000077">
    <property type="entry name" value="Thioredoxin"/>
    <property type="match status" value="1"/>
</dbReference>
<proteinExistence type="inferred from homology"/>
<dbReference type="CDD" id="cd02947">
    <property type="entry name" value="TRX_family"/>
    <property type="match status" value="1"/>
</dbReference>
<dbReference type="PRINTS" id="PR00421">
    <property type="entry name" value="THIOREDOXIN"/>
</dbReference>
<comment type="similarity">
    <text evidence="1 7">Belongs to the thioredoxin family.</text>
</comment>
<dbReference type="FunFam" id="3.40.30.10:FF:000001">
    <property type="entry name" value="Thioredoxin"/>
    <property type="match status" value="1"/>
</dbReference>
<keyword evidence="2" id="KW-0813">Transport</keyword>
<dbReference type="NCBIfam" id="TIGR01068">
    <property type="entry name" value="thioredoxin"/>
    <property type="match status" value="1"/>
</dbReference>
<protein>
    <recommendedName>
        <fullName evidence="6 7">Thioredoxin</fullName>
    </recommendedName>
</protein>
<sequence length="104" mass="11367">MIEVKQSEFDQKALQAEGLVLVDFSAPWCGPCRRMEPELEAAAQEFAGKATFLKVNVDESPDVAMRYGVQGIPNLTFLKDGKVVDTVIGAMPKAAIVSRLKKNL</sequence>
<reference evidence="11 12" key="1">
    <citation type="journal article" date="2014" name="PLoS ONE">
        <title>The first complete genome sequence of the class fimbriimonadia in the phylum armatimonadetes.</title>
        <authorList>
            <person name="Hu Z.Y."/>
            <person name="Wang Y.Z."/>
            <person name="Im W.T."/>
            <person name="Wang S.Y."/>
            <person name="Zhao G.P."/>
            <person name="Zheng H.J."/>
            <person name="Quan Z.X."/>
        </authorList>
    </citation>
    <scope>NUCLEOTIDE SEQUENCE [LARGE SCALE GENOMIC DNA]</scope>
    <source>
        <strain evidence="11">Gsoil 348</strain>
    </source>
</reference>
<keyword evidence="12" id="KW-1185">Reference proteome</keyword>
<dbReference type="STRING" id="661478.OP10G_0544"/>
<feature type="site" description="Deprotonates C-terminal active site Cys" evidence="8">
    <location>
        <position position="23"/>
    </location>
</feature>
<keyword evidence="3" id="KW-0249">Electron transport</keyword>
<evidence type="ECO:0000256" key="8">
    <source>
        <dbReference type="PIRSR" id="PIRSR000077-1"/>
    </source>
</evidence>
<dbReference type="GO" id="GO:0005829">
    <property type="term" value="C:cytosol"/>
    <property type="evidence" value="ECO:0007669"/>
    <property type="project" value="TreeGrafter"/>
</dbReference>
<evidence type="ECO:0000256" key="5">
    <source>
        <dbReference type="ARBA" id="ARBA00023284"/>
    </source>
</evidence>
<dbReference type="eggNOG" id="COG3118">
    <property type="taxonomic scope" value="Bacteria"/>
</dbReference>
<evidence type="ECO:0000256" key="1">
    <source>
        <dbReference type="ARBA" id="ARBA00008987"/>
    </source>
</evidence>
<dbReference type="InterPro" id="IPR013766">
    <property type="entry name" value="Thioredoxin_domain"/>
</dbReference>
<feature type="active site" description="Nucleophile" evidence="8">
    <location>
        <position position="29"/>
    </location>
</feature>
<dbReference type="KEGG" id="fgi:OP10G_0544"/>
<feature type="domain" description="Thioredoxin" evidence="10">
    <location>
        <begin position="1"/>
        <end position="104"/>
    </location>
</feature>
<dbReference type="PROSITE" id="PS00194">
    <property type="entry name" value="THIOREDOXIN_1"/>
    <property type="match status" value="1"/>
</dbReference>
<dbReference type="Proteomes" id="UP000027982">
    <property type="component" value="Chromosome"/>
</dbReference>
<gene>
    <name evidence="11" type="ORF">OP10G_0544</name>
</gene>
<dbReference type="Gene3D" id="3.40.30.10">
    <property type="entry name" value="Glutaredoxin"/>
    <property type="match status" value="1"/>
</dbReference>
<dbReference type="InterPro" id="IPR036249">
    <property type="entry name" value="Thioredoxin-like_sf"/>
</dbReference>
<evidence type="ECO:0000256" key="9">
    <source>
        <dbReference type="PIRSR" id="PIRSR000077-4"/>
    </source>
</evidence>
<feature type="disulfide bond" description="Redox-active" evidence="9">
    <location>
        <begin position="29"/>
        <end position="32"/>
    </location>
</feature>